<dbReference type="PANTHER" id="PTHR48207:SF4">
    <property type="entry name" value="BLL6097 PROTEIN"/>
    <property type="match status" value="1"/>
</dbReference>
<evidence type="ECO:0000313" key="2">
    <source>
        <dbReference type="EMBL" id="GGE46069.1"/>
    </source>
</evidence>
<dbReference type="InterPro" id="IPR003673">
    <property type="entry name" value="CoA-Trfase_fam_III"/>
</dbReference>
<dbReference type="InterPro" id="IPR023606">
    <property type="entry name" value="CoA-Trfase_III_dom_1_sf"/>
</dbReference>
<evidence type="ECO:0000256" key="1">
    <source>
        <dbReference type="ARBA" id="ARBA00022679"/>
    </source>
</evidence>
<proteinExistence type="predicted"/>
<keyword evidence="3" id="KW-1185">Reference proteome</keyword>
<dbReference type="Gene3D" id="3.30.1540.10">
    <property type="entry name" value="formyl-coa transferase, domain 3"/>
    <property type="match status" value="1"/>
</dbReference>
<sequence length="402" mass="44258">MTGRPLEGIRVADFCWIGAGSYTTKILSDMGAEVIKIESNAQLDSLRVAPPFKDGIKGVDRSGYFADRNSSKKSLTINMKHPDAREAILRLIRKSDLVTNNFTPGVMERFGLGYEELKAVNPKIIWMGMSMQGQEGPEKSYLGYGLTIGALTGLHWVSGLPGKEPAGTGTNYPDHIPNPCHAAFAALAALRHVRRTGQGQKIDVAQTEPMIAMLGPEVTAANLRGNRPPQGNRQRDVAPHGVYPVAGEDRWLAIVVRDDREWAALCEVLGVPEEGRFRTADQRMTHRDALDDAIAAHTRDRDGYDLMAALQGRGVACGVVQTAADVTDRDEQLRHRNHWQRMVTEGVGEMLYNAPPYRFSRSPSTLRGPAPKLGEHTAEIATDLLELDEDVVRDQSEGRLLY</sequence>
<dbReference type="Gene3D" id="3.40.50.10540">
    <property type="entry name" value="Crotonobetainyl-coa:carnitine coa-transferase, domain 1"/>
    <property type="match status" value="1"/>
</dbReference>
<dbReference type="AlphaFoldDB" id="A0A917AE04"/>
<reference evidence="3" key="1">
    <citation type="journal article" date="2019" name="Int. J. Syst. Evol. Microbiol.">
        <title>The Global Catalogue of Microorganisms (GCM) 10K type strain sequencing project: providing services to taxonomists for standard genome sequencing and annotation.</title>
        <authorList>
            <consortium name="The Broad Institute Genomics Platform"/>
            <consortium name="The Broad Institute Genome Sequencing Center for Infectious Disease"/>
            <person name="Wu L."/>
            <person name="Ma J."/>
        </authorList>
    </citation>
    <scope>NUCLEOTIDE SEQUENCE [LARGE SCALE GENOMIC DNA]</scope>
    <source>
        <strain evidence="3">CGMCC 1.12664</strain>
    </source>
</reference>
<dbReference type="Pfam" id="PF02515">
    <property type="entry name" value="CoA_transf_3"/>
    <property type="match status" value="1"/>
</dbReference>
<dbReference type="RefSeq" id="WP_188479266.1">
    <property type="nucleotide sequence ID" value="NZ_BMFJ01000002.1"/>
</dbReference>
<keyword evidence="1 2" id="KW-0808">Transferase</keyword>
<comment type="caution">
    <text evidence="2">The sequence shown here is derived from an EMBL/GenBank/DDBJ whole genome shotgun (WGS) entry which is preliminary data.</text>
</comment>
<dbReference type="InterPro" id="IPR050483">
    <property type="entry name" value="CoA-transferase_III_domain"/>
</dbReference>
<protein>
    <submittedName>
        <fullName evidence="2">CoA transferase</fullName>
    </submittedName>
</protein>
<dbReference type="PANTHER" id="PTHR48207">
    <property type="entry name" value="SUCCINATE--HYDROXYMETHYLGLUTARATE COA-TRANSFERASE"/>
    <property type="match status" value="1"/>
</dbReference>
<dbReference type="SUPFAM" id="SSF89796">
    <property type="entry name" value="CoA-transferase family III (CaiB/BaiF)"/>
    <property type="match status" value="1"/>
</dbReference>
<dbReference type="GO" id="GO:0008410">
    <property type="term" value="F:CoA-transferase activity"/>
    <property type="evidence" value="ECO:0007669"/>
    <property type="project" value="TreeGrafter"/>
</dbReference>
<evidence type="ECO:0000313" key="3">
    <source>
        <dbReference type="Proteomes" id="UP000612855"/>
    </source>
</evidence>
<dbReference type="Proteomes" id="UP000612855">
    <property type="component" value="Unassembled WGS sequence"/>
</dbReference>
<dbReference type="InterPro" id="IPR044855">
    <property type="entry name" value="CoA-Trfase_III_dom3_sf"/>
</dbReference>
<dbReference type="EMBL" id="BMFJ01000002">
    <property type="protein sequence ID" value="GGE46069.1"/>
    <property type="molecule type" value="Genomic_DNA"/>
</dbReference>
<gene>
    <name evidence="2" type="ORF">GCM10011360_36690</name>
</gene>
<organism evidence="2 3">
    <name type="scientific">Primorskyibacter flagellatus</name>
    <dbReference type="NCBI Taxonomy" id="1387277"/>
    <lineage>
        <taxon>Bacteria</taxon>
        <taxon>Pseudomonadati</taxon>
        <taxon>Pseudomonadota</taxon>
        <taxon>Alphaproteobacteria</taxon>
        <taxon>Rhodobacterales</taxon>
        <taxon>Roseobacteraceae</taxon>
        <taxon>Primorskyibacter</taxon>
    </lineage>
</organism>
<name>A0A917AE04_9RHOB</name>
<accession>A0A917AE04</accession>